<accession>A0A099U0A2</accession>
<dbReference type="Proteomes" id="UP000255139">
    <property type="component" value="Unassembled WGS sequence"/>
</dbReference>
<proteinExistence type="predicted"/>
<protein>
    <submittedName>
        <fullName evidence="1">Uncharacterized protein</fullName>
    </submittedName>
</protein>
<dbReference type="AlphaFoldDB" id="A0A099U0A2"/>
<dbReference type="STRING" id="216.LS73_00990"/>
<keyword evidence="4" id="KW-1185">Reference proteome</keyword>
<dbReference type="RefSeq" id="WP_034556794.1">
    <property type="nucleotide sequence ID" value="NZ_FZML01000014.1"/>
</dbReference>
<reference evidence="2 3" key="1">
    <citation type="journal article" date="2014" name="Genome Announc.">
        <title>Draft genome sequences of eight enterohepatic helicobacter species isolated from both laboratory and wild rodents.</title>
        <authorList>
            <person name="Sheh A."/>
            <person name="Shen Z."/>
            <person name="Fox J.G."/>
        </authorList>
    </citation>
    <scope>NUCLEOTIDE SEQUENCE [LARGE SCALE GENOMIC DNA]</scope>
    <source>
        <strain evidence="2 3">ST1</strain>
    </source>
</reference>
<name>A0A099U0A2_9HELI</name>
<organism evidence="1 4">
    <name type="scientific">Helicobacter muridarum</name>
    <dbReference type="NCBI Taxonomy" id="216"/>
    <lineage>
        <taxon>Bacteria</taxon>
        <taxon>Pseudomonadati</taxon>
        <taxon>Campylobacterota</taxon>
        <taxon>Epsilonproteobacteria</taxon>
        <taxon>Campylobacterales</taxon>
        <taxon>Helicobacteraceae</taxon>
        <taxon>Helicobacter</taxon>
    </lineage>
</organism>
<evidence type="ECO:0000313" key="4">
    <source>
        <dbReference type="Proteomes" id="UP000255139"/>
    </source>
</evidence>
<sequence>MAKIDNPNDLFEHFNISQHCKNEIHQLYNTHKEKFLKPLAGICGGIKRQSQEILDNEFEHPKGTCYIKTTFIKVIYHKESLQIIDVYWIEKG</sequence>
<dbReference type="Proteomes" id="UP000029922">
    <property type="component" value="Unassembled WGS sequence"/>
</dbReference>
<dbReference type="OrthoDB" id="5368635at2"/>
<evidence type="ECO:0000313" key="3">
    <source>
        <dbReference type="Proteomes" id="UP000029922"/>
    </source>
</evidence>
<evidence type="ECO:0000313" key="1">
    <source>
        <dbReference type="EMBL" id="STQ85757.1"/>
    </source>
</evidence>
<dbReference type="EMBL" id="JRPD02000042">
    <property type="protein sequence ID" value="TLD98110.1"/>
    <property type="molecule type" value="Genomic_DNA"/>
</dbReference>
<evidence type="ECO:0000313" key="2">
    <source>
        <dbReference type="EMBL" id="TLD98110.1"/>
    </source>
</evidence>
<reference evidence="1 4" key="2">
    <citation type="submission" date="2018-06" db="EMBL/GenBank/DDBJ databases">
        <authorList>
            <consortium name="Pathogen Informatics"/>
            <person name="Doyle S."/>
        </authorList>
    </citation>
    <scope>NUCLEOTIDE SEQUENCE [LARGE SCALE GENOMIC DNA]</scope>
    <source>
        <strain evidence="1 4">NCTC12714</strain>
    </source>
</reference>
<dbReference type="EMBL" id="UGJE01000002">
    <property type="protein sequence ID" value="STQ85757.1"/>
    <property type="molecule type" value="Genomic_DNA"/>
</dbReference>
<gene>
    <name evidence="2" type="ORF">LS73_009425</name>
    <name evidence="1" type="ORF">NCTC12714_00545</name>
</gene>